<dbReference type="AlphaFoldDB" id="G9MV07"/>
<evidence type="ECO:0000256" key="1">
    <source>
        <dbReference type="SAM" id="Phobius"/>
    </source>
</evidence>
<dbReference type="EMBL" id="ABDF02000065">
    <property type="protein sequence ID" value="EHK21731.1"/>
    <property type="molecule type" value="Genomic_DNA"/>
</dbReference>
<dbReference type="GO" id="GO:0000006">
    <property type="term" value="F:high-affinity zinc transmembrane transporter activity"/>
    <property type="evidence" value="ECO:0007669"/>
    <property type="project" value="TreeGrafter"/>
</dbReference>
<keyword evidence="1" id="KW-0472">Membrane</keyword>
<dbReference type="Proteomes" id="UP000007115">
    <property type="component" value="Unassembled WGS sequence"/>
</dbReference>
<gene>
    <name evidence="2" type="ORF">TRIVIDRAFT_222788</name>
</gene>
<dbReference type="GeneID" id="25791710"/>
<evidence type="ECO:0000313" key="2">
    <source>
        <dbReference type="EMBL" id="EHK21731.1"/>
    </source>
</evidence>
<dbReference type="OrthoDB" id="448280at2759"/>
<comment type="caution">
    <text evidence="2">The sequence shown here is derived from an EMBL/GenBank/DDBJ whole genome shotgun (WGS) entry which is preliminary data.</text>
</comment>
<dbReference type="STRING" id="413071.G9MV07"/>
<dbReference type="GO" id="GO:0005886">
    <property type="term" value="C:plasma membrane"/>
    <property type="evidence" value="ECO:0007669"/>
    <property type="project" value="TreeGrafter"/>
</dbReference>
<keyword evidence="1" id="KW-0812">Transmembrane</keyword>
<organism evidence="2 3">
    <name type="scientific">Hypocrea virens (strain Gv29-8 / FGSC 10586)</name>
    <name type="common">Gliocladium virens</name>
    <name type="synonym">Trichoderma virens</name>
    <dbReference type="NCBI Taxonomy" id="413071"/>
    <lineage>
        <taxon>Eukaryota</taxon>
        <taxon>Fungi</taxon>
        <taxon>Dikarya</taxon>
        <taxon>Ascomycota</taxon>
        <taxon>Pezizomycotina</taxon>
        <taxon>Sordariomycetes</taxon>
        <taxon>Hypocreomycetidae</taxon>
        <taxon>Hypocreales</taxon>
        <taxon>Hypocreaceae</taxon>
        <taxon>Trichoderma</taxon>
    </lineage>
</organism>
<dbReference type="eggNOG" id="KOG1558">
    <property type="taxonomic scope" value="Eukaryota"/>
</dbReference>
<dbReference type="PANTHER" id="PTHR11040">
    <property type="entry name" value="ZINC/IRON TRANSPORTER"/>
    <property type="match status" value="1"/>
</dbReference>
<reference evidence="2 3" key="1">
    <citation type="journal article" date="2011" name="Genome Biol.">
        <title>Comparative genome sequence analysis underscores mycoparasitism as the ancestral life style of Trichoderma.</title>
        <authorList>
            <person name="Kubicek C.P."/>
            <person name="Herrera-Estrella A."/>
            <person name="Seidl-Seiboth V."/>
            <person name="Martinez D.A."/>
            <person name="Druzhinina I.S."/>
            <person name="Thon M."/>
            <person name="Zeilinger S."/>
            <person name="Casas-Flores S."/>
            <person name="Horwitz B.A."/>
            <person name="Mukherjee P.K."/>
            <person name="Mukherjee M."/>
            <person name="Kredics L."/>
            <person name="Alcaraz L.D."/>
            <person name="Aerts A."/>
            <person name="Antal Z."/>
            <person name="Atanasova L."/>
            <person name="Cervantes-Badillo M.G."/>
            <person name="Challacombe J."/>
            <person name="Chertkov O."/>
            <person name="McCluskey K."/>
            <person name="Coulpier F."/>
            <person name="Deshpande N."/>
            <person name="von Doehren H."/>
            <person name="Ebbole D.J."/>
            <person name="Esquivel-Naranjo E.U."/>
            <person name="Fekete E."/>
            <person name="Flipphi M."/>
            <person name="Glaser F."/>
            <person name="Gomez-Rodriguez E.Y."/>
            <person name="Gruber S."/>
            <person name="Han C."/>
            <person name="Henrissat B."/>
            <person name="Hermosa R."/>
            <person name="Hernandez-Onate M."/>
            <person name="Karaffa L."/>
            <person name="Kosti I."/>
            <person name="Le Crom S."/>
            <person name="Lindquist E."/>
            <person name="Lucas S."/>
            <person name="Luebeck M."/>
            <person name="Luebeck P.S."/>
            <person name="Margeot A."/>
            <person name="Metz B."/>
            <person name="Misra M."/>
            <person name="Nevalainen H."/>
            <person name="Omann M."/>
            <person name="Packer N."/>
            <person name="Perrone G."/>
            <person name="Uresti-Rivera E.E."/>
            <person name="Salamov A."/>
            <person name="Schmoll M."/>
            <person name="Seiboth B."/>
            <person name="Shapiro H."/>
            <person name="Sukno S."/>
            <person name="Tamayo-Ramos J.A."/>
            <person name="Tisch D."/>
            <person name="Wiest A."/>
            <person name="Wilkinson H.H."/>
            <person name="Zhang M."/>
            <person name="Coutinho P.M."/>
            <person name="Kenerley C.M."/>
            <person name="Monte E."/>
            <person name="Baker S.E."/>
            <person name="Grigoriev I.V."/>
        </authorList>
    </citation>
    <scope>NUCLEOTIDE SEQUENCE [LARGE SCALE GENOMIC DNA]</scope>
    <source>
        <strain evidence="3">Gv29-8 / FGSC 10586</strain>
    </source>
</reference>
<keyword evidence="1" id="KW-1133">Transmembrane helix</keyword>
<feature type="transmembrane region" description="Helical" evidence="1">
    <location>
        <begin position="45"/>
        <end position="65"/>
    </location>
</feature>
<sequence length="281" mass="31227">MVSTTADISPFDPTSVALTTVDPRDVICFFSDGGNNYDRRLGARISAIFVILVTSTLATLFRCWLRALIASLYRSVSIYSHVALAPASLWQPHMSICSIGHTMRLAWNLVFLVDFLADRYVESRRSELLHGATARHASVEEAVTMAVEYTFREQIAAFLVLVFSIIFHSVIIGLNFGVVGADGIIIRHSIPQTPQLVALDTLSHVWAHNFYLNIIGLGLSTSYDSGSFTANVVSGVLDAISAGMIIYTRFVELLARDFLIKPNRTRDYMRIPFMLDSLFLL</sequence>
<proteinExistence type="predicted"/>
<evidence type="ECO:0000313" key="3">
    <source>
        <dbReference type="Proteomes" id="UP000007115"/>
    </source>
</evidence>
<dbReference type="HOGENOM" id="CLU_027089_0_2_1"/>
<dbReference type="InParanoid" id="G9MV07"/>
<protein>
    <submittedName>
        <fullName evidence="2">Uncharacterized protein</fullName>
    </submittedName>
</protein>
<feature type="transmembrane region" description="Helical" evidence="1">
    <location>
        <begin position="155"/>
        <end position="178"/>
    </location>
</feature>
<dbReference type="PANTHER" id="PTHR11040:SF32">
    <property type="entry name" value="ZINC-REGULATED TRANSPORTER 1"/>
    <property type="match status" value="1"/>
</dbReference>
<accession>G9MV07</accession>
<keyword evidence="3" id="KW-1185">Reference proteome</keyword>
<dbReference type="GO" id="GO:0071578">
    <property type="term" value="P:zinc ion import across plasma membrane"/>
    <property type="evidence" value="ECO:0007669"/>
    <property type="project" value="TreeGrafter"/>
</dbReference>
<dbReference type="VEuPathDB" id="FungiDB:TRIVIDRAFT_222788"/>
<name>G9MV07_HYPVG</name>
<dbReference type="RefSeq" id="XP_013955925.1">
    <property type="nucleotide sequence ID" value="XM_014100450.1"/>
</dbReference>